<keyword evidence="4" id="KW-1185">Reference proteome</keyword>
<dbReference type="InterPro" id="IPR051637">
    <property type="entry name" value="Ank_repeat_dom-contain_49"/>
</dbReference>
<dbReference type="PANTHER" id="PTHR24180">
    <property type="entry name" value="CYCLIN-DEPENDENT KINASE INHIBITOR 2C-RELATED"/>
    <property type="match status" value="1"/>
</dbReference>
<evidence type="ECO:0000313" key="3">
    <source>
        <dbReference type="EMBL" id="KAG9256739.1"/>
    </source>
</evidence>
<dbReference type="InterPro" id="IPR036770">
    <property type="entry name" value="Ankyrin_rpt-contain_sf"/>
</dbReference>
<dbReference type="OrthoDB" id="20872at2759"/>
<gene>
    <name evidence="3" type="ORF">F5Z01DRAFT_486859</name>
</gene>
<protein>
    <submittedName>
        <fullName evidence="3">Ankyrin repeat-containing domain protein</fullName>
    </submittedName>
</protein>
<dbReference type="InterPro" id="IPR002110">
    <property type="entry name" value="Ankyrin_rpt"/>
</dbReference>
<dbReference type="Gene3D" id="1.25.40.20">
    <property type="entry name" value="Ankyrin repeat-containing domain"/>
    <property type="match status" value="1"/>
</dbReference>
<dbReference type="EMBL" id="MU251247">
    <property type="protein sequence ID" value="KAG9256739.1"/>
    <property type="molecule type" value="Genomic_DNA"/>
</dbReference>
<keyword evidence="1" id="KW-0677">Repeat</keyword>
<dbReference type="RefSeq" id="XP_046120663.1">
    <property type="nucleotide sequence ID" value="XM_046260126.1"/>
</dbReference>
<accession>A0A9P8CR75</accession>
<dbReference type="AlphaFoldDB" id="A0A9P8CR75"/>
<name>A0A9P8CR75_9HYPO</name>
<evidence type="ECO:0000256" key="1">
    <source>
        <dbReference type="ARBA" id="ARBA00022737"/>
    </source>
</evidence>
<organism evidence="3 4">
    <name type="scientific">Emericellopsis atlantica</name>
    <dbReference type="NCBI Taxonomy" id="2614577"/>
    <lineage>
        <taxon>Eukaryota</taxon>
        <taxon>Fungi</taxon>
        <taxon>Dikarya</taxon>
        <taxon>Ascomycota</taxon>
        <taxon>Pezizomycotina</taxon>
        <taxon>Sordariomycetes</taxon>
        <taxon>Hypocreomycetidae</taxon>
        <taxon>Hypocreales</taxon>
        <taxon>Bionectriaceae</taxon>
        <taxon>Emericellopsis</taxon>
    </lineage>
</organism>
<evidence type="ECO:0000313" key="4">
    <source>
        <dbReference type="Proteomes" id="UP000887229"/>
    </source>
</evidence>
<dbReference type="Proteomes" id="UP000887229">
    <property type="component" value="Unassembled WGS sequence"/>
</dbReference>
<dbReference type="SMART" id="SM00248">
    <property type="entry name" value="ANK"/>
    <property type="match status" value="3"/>
</dbReference>
<comment type="caution">
    <text evidence="3">The sequence shown here is derived from an EMBL/GenBank/DDBJ whole genome shotgun (WGS) entry which is preliminary data.</text>
</comment>
<keyword evidence="2" id="KW-0040">ANK repeat</keyword>
<dbReference type="PANTHER" id="PTHR24180:SF45">
    <property type="entry name" value="POLY [ADP-RIBOSE] POLYMERASE TANKYRASE"/>
    <property type="match status" value="1"/>
</dbReference>
<dbReference type="SUPFAM" id="SSF48403">
    <property type="entry name" value="Ankyrin repeat"/>
    <property type="match status" value="1"/>
</dbReference>
<sequence length="192" mass="21217">MPYRVNEGADVELYNSEDNYAGLFEAATSSQFVCFQLRILIACGAHVNTFSRLRQLPLTIEARRGCDEVVEILLRRGSDGVLYTRQHIDMVTISCFFSDILRLKLNLQTAESETPLHAYGSCKLDSPRCAKLLIKRGASVSLAKNNGWMSVDEASQRGLVRTIIALVAAGADPNSCRRSFAPRHTLLQGPAK</sequence>
<dbReference type="Pfam" id="PF00023">
    <property type="entry name" value="Ank"/>
    <property type="match status" value="1"/>
</dbReference>
<evidence type="ECO:0000256" key="2">
    <source>
        <dbReference type="ARBA" id="ARBA00023043"/>
    </source>
</evidence>
<proteinExistence type="predicted"/>
<dbReference type="GeneID" id="70291029"/>
<reference evidence="3" key="1">
    <citation type="journal article" date="2021" name="IMA Fungus">
        <title>Genomic characterization of three marine fungi, including Emericellopsis atlantica sp. nov. with signatures of a generalist lifestyle and marine biomass degradation.</title>
        <authorList>
            <person name="Hagestad O.C."/>
            <person name="Hou L."/>
            <person name="Andersen J.H."/>
            <person name="Hansen E.H."/>
            <person name="Altermark B."/>
            <person name="Li C."/>
            <person name="Kuhnert E."/>
            <person name="Cox R.J."/>
            <person name="Crous P.W."/>
            <person name="Spatafora J.W."/>
            <person name="Lail K."/>
            <person name="Amirebrahimi M."/>
            <person name="Lipzen A."/>
            <person name="Pangilinan J."/>
            <person name="Andreopoulos W."/>
            <person name="Hayes R.D."/>
            <person name="Ng V."/>
            <person name="Grigoriev I.V."/>
            <person name="Jackson S.A."/>
            <person name="Sutton T.D.S."/>
            <person name="Dobson A.D.W."/>
            <person name="Rama T."/>
        </authorList>
    </citation>
    <scope>NUCLEOTIDE SEQUENCE</scope>
    <source>
        <strain evidence="3">TS7</strain>
    </source>
</reference>